<keyword evidence="3" id="KW-1185">Reference proteome</keyword>
<feature type="coiled-coil region" evidence="1">
    <location>
        <begin position="6"/>
        <end position="83"/>
    </location>
</feature>
<proteinExistence type="predicted"/>
<reference evidence="3" key="1">
    <citation type="submission" date="2017-03" db="EMBL/GenBank/DDBJ databases">
        <title>Phytopthora megakarya and P. palmivora, two closely related causual agents of cacao black pod achieved similar genome size and gene model numbers by different mechanisms.</title>
        <authorList>
            <person name="Ali S."/>
            <person name="Shao J."/>
            <person name="Larry D.J."/>
            <person name="Kronmiller B."/>
            <person name="Shen D."/>
            <person name="Strem M.D."/>
            <person name="Melnick R.L."/>
            <person name="Guiltinan M.J."/>
            <person name="Tyler B.M."/>
            <person name="Meinhardt L.W."/>
            <person name="Bailey B.A."/>
        </authorList>
    </citation>
    <scope>NUCLEOTIDE SEQUENCE [LARGE SCALE GENOMIC DNA]</scope>
    <source>
        <strain evidence="3">zdho120</strain>
    </source>
</reference>
<evidence type="ECO:0000313" key="3">
    <source>
        <dbReference type="Proteomes" id="UP000198211"/>
    </source>
</evidence>
<accession>A0A225VBJ2</accession>
<comment type="caution">
    <text evidence="2">The sequence shown here is derived from an EMBL/GenBank/DDBJ whole genome shotgun (WGS) entry which is preliminary data.</text>
</comment>
<dbReference type="Proteomes" id="UP000198211">
    <property type="component" value="Unassembled WGS sequence"/>
</dbReference>
<evidence type="ECO:0000313" key="2">
    <source>
        <dbReference type="EMBL" id="OWZ02147.1"/>
    </source>
</evidence>
<dbReference type="AlphaFoldDB" id="A0A225VBJ2"/>
<sequence length="117" mass="13886">MSAVSVASLTEEARALKKRILQKQDMIVSYKAKITEYEAQLERQRETMMKLARTNRELQQGQLQRHQQELEHTTTIQARLESQFDMKREQLDGLRASVNSKVAFRFVYKFKRKPLDR</sequence>
<name>A0A225VBJ2_9STRA</name>
<dbReference type="OrthoDB" id="168369at2759"/>
<gene>
    <name evidence="2" type="ORF">PHMEG_00026340</name>
</gene>
<evidence type="ECO:0000256" key="1">
    <source>
        <dbReference type="SAM" id="Coils"/>
    </source>
</evidence>
<protein>
    <submittedName>
        <fullName evidence="2">Uncharacterized protein</fullName>
    </submittedName>
</protein>
<dbReference type="EMBL" id="NBNE01006357">
    <property type="protein sequence ID" value="OWZ02147.1"/>
    <property type="molecule type" value="Genomic_DNA"/>
</dbReference>
<organism evidence="2 3">
    <name type="scientific">Phytophthora megakarya</name>
    <dbReference type="NCBI Taxonomy" id="4795"/>
    <lineage>
        <taxon>Eukaryota</taxon>
        <taxon>Sar</taxon>
        <taxon>Stramenopiles</taxon>
        <taxon>Oomycota</taxon>
        <taxon>Peronosporomycetes</taxon>
        <taxon>Peronosporales</taxon>
        <taxon>Peronosporaceae</taxon>
        <taxon>Phytophthora</taxon>
    </lineage>
</organism>
<keyword evidence="1" id="KW-0175">Coiled coil</keyword>